<sequence>MGNARAMGRVGLLALGLGVGAAIASTPGVASADTSTDWLSLLLGPDAAASATTTPSLFDFAYSINGVSHDFGTATATSTVGSEAFAMGNDASANAGIVGSGSTDDFAMADGAYALADSGGNVSSNSGSAIDIGNNVAPSTYPGAPDGAYSGAATLIGNNAADAGNSGAPSPAPAA</sequence>
<evidence type="ECO:0000313" key="3">
    <source>
        <dbReference type="Proteomes" id="UP001056610"/>
    </source>
</evidence>
<dbReference type="RefSeq" id="WP_219066692.1">
    <property type="nucleotide sequence ID" value="NZ_CAJUXY010000010.1"/>
</dbReference>
<evidence type="ECO:0000313" key="2">
    <source>
        <dbReference type="EMBL" id="UQX11804.1"/>
    </source>
</evidence>
<keyword evidence="1" id="KW-0732">Signal</keyword>
<dbReference type="Proteomes" id="UP001056610">
    <property type="component" value="Chromosome"/>
</dbReference>
<accession>A0ABY4QLQ7</accession>
<reference evidence="2" key="1">
    <citation type="submission" date="2022-05" db="EMBL/GenBank/DDBJ databases">
        <title>A methanotrophic Mycobacterium dominates a cave microbial ecosystem.</title>
        <authorList>
            <person name="Van Spanning R.J.M."/>
            <person name="Guan Q."/>
            <person name="Melkonian C."/>
            <person name="Gallant J."/>
            <person name="Polerecky L."/>
            <person name="Flot J.-F."/>
            <person name="Brandt B.W."/>
            <person name="Braster M."/>
            <person name="Iturbe Espinoza P."/>
            <person name="Aerts J."/>
            <person name="Meima-Franke M."/>
            <person name="Piersma S.R."/>
            <person name="Bunduc C."/>
            <person name="Ummels R."/>
            <person name="Pain A."/>
            <person name="Fleming E.J."/>
            <person name="van der Wel N."/>
            <person name="Gherman V.D."/>
            <person name="Sarbu S.M."/>
            <person name="Bodelier P.L.E."/>
            <person name="Bitter W."/>
        </authorList>
    </citation>
    <scope>NUCLEOTIDE SEQUENCE</scope>
    <source>
        <strain evidence="2">Sulfur Cave</strain>
    </source>
</reference>
<feature type="chain" id="PRO_5046800367" evidence="1">
    <location>
        <begin position="33"/>
        <end position="175"/>
    </location>
</feature>
<gene>
    <name evidence="2" type="ORF">M5I08_05100</name>
</gene>
<feature type="signal peptide" evidence="1">
    <location>
        <begin position="1"/>
        <end position="32"/>
    </location>
</feature>
<organism evidence="2 3">
    <name type="scientific">Candidatus Mycobacterium methanotrophicum</name>
    <dbReference type="NCBI Taxonomy" id="2943498"/>
    <lineage>
        <taxon>Bacteria</taxon>
        <taxon>Bacillati</taxon>
        <taxon>Actinomycetota</taxon>
        <taxon>Actinomycetes</taxon>
        <taxon>Mycobacteriales</taxon>
        <taxon>Mycobacteriaceae</taxon>
        <taxon>Mycobacterium</taxon>
    </lineage>
</organism>
<dbReference type="EMBL" id="CP097320">
    <property type="protein sequence ID" value="UQX11804.1"/>
    <property type="molecule type" value="Genomic_DNA"/>
</dbReference>
<evidence type="ECO:0000256" key="1">
    <source>
        <dbReference type="SAM" id="SignalP"/>
    </source>
</evidence>
<protein>
    <submittedName>
        <fullName evidence="2">Uncharacterized protein</fullName>
    </submittedName>
</protein>
<name>A0ABY4QLQ7_9MYCO</name>
<proteinExistence type="predicted"/>
<keyword evidence="3" id="KW-1185">Reference proteome</keyword>